<dbReference type="Proteomes" id="UP000318478">
    <property type="component" value="Unassembled WGS sequence"/>
</dbReference>
<dbReference type="Gene3D" id="1.20.1420.60">
    <property type="match status" value="1"/>
</dbReference>
<gene>
    <name evidence="2" type="ORF">Pla123a_21640</name>
</gene>
<feature type="domain" description="DNA mimic protein DMP19 C-terminal" evidence="1">
    <location>
        <begin position="46"/>
        <end position="159"/>
    </location>
</feature>
<dbReference type="PROSITE" id="PS51257">
    <property type="entry name" value="PROKAR_LIPOPROTEIN"/>
    <property type="match status" value="1"/>
</dbReference>
<name>A0A5C5YRP9_9BACT</name>
<evidence type="ECO:0000259" key="1">
    <source>
        <dbReference type="Pfam" id="PF14300"/>
    </source>
</evidence>
<protein>
    <recommendedName>
        <fullName evidence="1">DNA mimic protein DMP19 C-terminal domain-containing protein</fullName>
    </recommendedName>
</protein>
<dbReference type="EMBL" id="SJPO01000004">
    <property type="protein sequence ID" value="TWT77503.1"/>
    <property type="molecule type" value="Genomic_DNA"/>
</dbReference>
<organism evidence="2 3">
    <name type="scientific">Posidoniimonas polymericola</name>
    <dbReference type="NCBI Taxonomy" id="2528002"/>
    <lineage>
        <taxon>Bacteria</taxon>
        <taxon>Pseudomonadati</taxon>
        <taxon>Planctomycetota</taxon>
        <taxon>Planctomycetia</taxon>
        <taxon>Pirellulales</taxon>
        <taxon>Lacipirellulaceae</taxon>
        <taxon>Posidoniimonas</taxon>
    </lineage>
</organism>
<evidence type="ECO:0000313" key="2">
    <source>
        <dbReference type="EMBL" id="TWT77503.1"/>
    </source>
</evidence>
<dbReference type="AlphaFoldDB" id="A0A5C5YRP9"/>
<dbReference type="InterPro" id="IPR025402">
    <property type="entry name" value="DMP19_C"/>
</dbReference>
<keyword evidence="3" id="KW-1185">Reference proteome</keyword>
<comment type="caution">
    <text evidence="2">The sequence shown here is derived from an EMBL/GenBank/DDBJ whole genome shotgun (WGS) entry which is preliminary data.</text>
</comment>
<dbReference type="Pfam" id="PF14300">
    <property type="entry name" value="DMP19"/>
    <property type="match status" value="1"/>
</dbReference>
<proteinExistence type="predicted"/>
<dbReference type="RefSeq" id="WP_146586698.1">
    <property type="nucleotide sequence ID" value="NZ_SJPO01000004.1"/>
</dbReference>
<evidence type="ECO:0000313" key="3">
    <source>
        <dbReference type="Proteomes" id="UP000318478"/>
    </source>
</evidence>
<reference evidence="2 3" key="1">
    <citation type="submission" date="2019-02" db="EMBL/GenBank/DDBJ databases">
        <title>Deep-cultivation of Planctomycetes and their phenomic and genomic characterization uncovers novel biology.</title>
        <authorList>
            <person name="Wiegand S."/>
            <person name="Jogler M."/>
            <person name="Boedeker C."/>
            <person name="Pinto D."/>
            <person name="Vollmers J."/>
            <person name="Rivas-Marin E."/>
            <person name="Kohn T."/>
            <person name="Peeters S.H."/>
            <person name="Heuer A."/>
            <person name="Rast P."/>
            <person name="Oberbeckmann S."/>
            <person name="Bunk B."/>
            <person name="Jeske O."/>
            <person name="Meyerdierks A."/>
            <person name="Storesund J.E."/>
            <person name="Kallscheuer N."/>
            <person name="Luecker S."/>
            <person name="Lage O.M."/>
            <person name="Pohl T."/>
            <person name="Merkel B.J."/>
            <person name="Hornburger P."/>
            <person name="Mueller R.-W."/>
            <person name="Bruemmer F."/>
            <person name="Labrenz M."/>
            <person name="Spormann A.M."/>
            <person name="Op Den Camp H."/>
            <person name="Overmann J."/>
            <person name="Amann R."/>
            <person name="Jetten M.S.M."/>
            <person name="Mascher T."/>
            <person name="Medema M.H."/>
            <person name="Devos D.P."/>
            <person name="Kaster A.-K."/>
            <person name="Ovreas L."/>
            <person name="Rohde M."/>
            <person name="Galperin M.Y."/>
            <person name="Jogler C."/>
        </authorList>
    </citation>
    <scope>NUCLEOTIDE SEQUENCE [LARGE SCALE GENOMIC DNA]</scope>
    <source>
        <strain evidence="2 3">Pla123a</strain>
    </source>
</reference>
<accession>A0A5C5YRP9</accession>
<dbReference type="OrthoDB" id="2613291at2"/>
<sequence length="167" mass="18671">MKVVRVQQCVLMLCLVAGGCRDSEPAVRMNWDGLWDKYHAVGYEGMEPPELLWLNTRAFIDSVNNGGVVSFFYNSGADHYSDTIVALSELKATVAVEKLRAVGDLFGSKVPSDLGGRNDIINSWDNQGREAKVCDSSDSELYDYFPELEKLLEAYLISHDFDPDYGF</sequence>